<organism evidence="5 6">
    <name type="scientific">Paraclostridium bifermentans ATCC 638 = DSM 14991</name>
    <dbReference type="NCBI Taxonomy" id="1233171"/>
    <lineage>
        <taxon>Bacteria</taxon>
        <taxon>Bacillati</taxon>
        <taxon>Bacillota</taxon>
        <taxon>Clostridia</taxon>
        <taxon>Peptostreptococcales</taxon>
        <taxon>Peptostreptococcaceae</taxon>
        <taxon>Paraclostridium</taxon>
    </lineage>
</organism>
<dbReference type="Proteomes" id="UP000015688">
    <property type="component" value="Unassembled WGS sequence"/>
</dbReference>
<accession>T4VE98</accession>
<dbReference type="InterPro" id="IPR002543">
    <property type="entry name" value="FtsK_dom"/>
</dbReference>
<evidence type="ECO:0000256" key="2">
    <source>
        <dbReference type="ARBA" id="ARBA00022840"/>
    </source>
</evidence>
<dbReference type="Gene3D" id="3.40.50.300">
    <property type="entry name" value="P-loop containing nucleotide triphosphate hydrolases"/>
    <property type="match status" value="1"/>
</dbReference>
<dbReference type="Pfam" id="PF01580">
    <property type="entry name" value="FtsK_SpoIIIE"/>
    <property type="match status" value="1"/>
</dbReference>
<proteinExistence type="predicted"/>
<protein>
    <submittedName>
        <fullName evidence="5">FtsK/SpoIIIE family protein</fullName>
    </submittedName>
</protein>
<dbReference type="GO" id="GO:0003677">
    <property type="term" value="F:DNA binding"/>
    <property type="evidence" value="ECO:0007669"/>
    <property type="project" value="InterPro"/>
</dbReference>
<evidence type="ECO:0000259" key="4">
    <source>
        <dbReference type="PROSITE" id="PS50901"/>
    </source>
</evidence>
<reference evidence="5 6" key="1">
    <citation type="submission" date="2013-06" db="EMBL/GenBank/DDBJ databases">
        <authorList>
            <person name="Walk S."/>
            <person name="Aronoff D."/>
            <person name="Young V.Y."/>
            <person name="Marsh J."/>
            <person name="Harrison L."/>
            <person name="Daugherty S.C."/>
            <person name="Shefchek K.A."/>
            <person name="Hine E.E."/>
            <person name="Tallon L.J."/>
            <person name="Sadzewicz L.K."/>
            <person name="Rasko D.A."/>
        </authorList>
    </citation>
    <scope>NUCLEOTIDE SEQUENCE [LARGE SCALE GENOMIC DNA]</scope>
    <source>
        <strain evidence="5 6">ATCC 638</strain>
    </source>
</reference>
<dbReference type="PATRIC" id="fig|1233171.3.peg.3459"/>
<dbReference type="PANTHER" id="PTHR22683:SF1">
    <property type="entry name" value="TYPE VII SECRETION SYSTEM PROTEIN ESSC"/>
    <property type="match status" value="1"/>
</dbReference>
<dbReference type="InterPro" id="IPR027417">
    <property type="entry name" value="P-loop_NTPase"/>
</dbReference>
<dbReference type="InterPro" id="IPR050206">
    <property type="entry name" value="FtsK/SpoIIIE/SftA"/>
</dbReference>
<dbReference type="PROSITE" id="PS50901">
    <property type="entry name" value="FTSK"/>
    <property type="match status" value="1"/>
</dbReference>
<feature type="domain" description="FtsK" evidence="4">
    <location>
        <begin position="138"/>
        <end position="326"/>
    </location>
</feature>
<gene>
    <name evidence="5" type="ORF">C672_3592</name>
</gene>
<keyword evidence="2 3" id="KW-0067">ATP-binding</keyword>
<evidence type="ECO:0000313" key="6">
    <source>
        <dbReference type="Proteomes" id="UP000015688"/>
    </source>
</evidence>
<comment type="caution">
    <text evidence="5">The sequence shown here is derived from an EMBL/GenBank/DDBJ whole genome shotgun (WGS) entry which is preliminary data.</text>
</comment>
<dbReference type="SUPFAM" id="SSF52540">
    <property type="entry name" value="P-loop containing nucleoside triphosphate hydrolases"/>
    <property type="match status" value="1"/>
</dbReference>
<name>T4VE98_PARBF</name>
<evidence type="ECO:0000256" key="3">
    <source>
        <dbReference type="PROSITE-ProRule" id="PRU00289"/>
    </source>
</evidence>
<feature type="binding site" evidence="3">
    <location>
        <begin position="155"/>
        <end position="162"/>
    </location>
    <ligand>
        <name>ATP</name>
        <dbReference type="ChEBI" id="CHEBI:30616"/>
    </ligand>
</feature>
<dbReference type="AlphaFoldDB" id="T4VE98"/>
<dbReference type="GO" id="GO:0005524">
    <property type="term" value="F:ATP binding"/>
    <property type="evidence" value="ECO:0007669"/>
    <property type="project" value="UniProtKB-UniRule"/>
</dbReference>
<sequence>MSDNKNALEPLADSLANSINLIGTVAVQASTNIILFSVKGISELVKLIVDVGSIGYQCATGTYEYEVATDEDVLNDHKGALRSVTDIEYKKVDYKPIQTKYLEIGSFDCGLKDFVKFKRHNEVEDNSLKCFIGENEYGKAQELDLFKDGSLLIGGASQWGKTSLICSILLSFMDRYDPQYLRIVLVDFKEVDLVRIDKYKHIISECITDVNKLNNLLTWCENECKSRAEIFRNNDVSNLKDFNKMSEVKMQPVIIVIDELAQVTVGNKKESDVIKDRIFKLVSKSMAFGVYWIICTQELSRNTLGNMKVNFTQSIGLKCADKVASDLIIKDGNLEDIKIKGRAKIENSNGITEFQSYWTTKEDFERILKGKRK</sequence>
<dbReference type="EMBL" id="AVNC01000023">
    <property type="protein sequence ID" value="EQK39828.1"/>
    <property type="molecule type" value="Genomic_DNA"/>
</dbReference>
<evidence type="ECO:0000313" key="5">
    <source>
        <dbReference type="EMBL" id="EQK39828.1"/>
    </source>
</evidence>
<dbReference type="PANTHER" id="PTHR22683">
    <property type="entry name" value="SPORULATION PROTEIN RELATED"/>
    <property type="match status" value="1"/>
</dbReference>
<keyword evidence="1 3" id="KW-0547">Nucleotide-binding</keyword>
<evidence type="ECO:0000256" key="1">
    <source>
        <dbReference type="ARBA" id="ARBA00022741"/>
    </source>
</evidence>